<feature type="compositionally biased region" description="Polar residues" evidence="1">
    <location>
        <begin position="16"/>
        <end position="27"/>
    </location>
</feature>
<keyword evidence="3" id="KW-1185">Reference proteome</keyword>
<evidence type="ECO:0000313" key="3">
    <source>
        <dbReference type="Proteomes" id="UP001501475"/>
    </source>
</evidence>
<organism evidence="2 3">
    <name type="scientific">Nostocoides vanveenii</name>
    <dbReference type="NCBI Taxonomy" id="330835"/>
    <lineage>
        <taxon>Bacteria</taxon>
        <taxon>Bacillati</taxon>
        <taxon>Actinomycetota</taxon>
        <taxon>Actinomycetes</taxon>
        <taxon>Micrococcales</taxon>
        <taxon>Intrasporangiaceae</taxon>
        <taxon>Nostocoides</taxon>
    </lineage>
</organism>
<dbReference type="Proteomes" id="UP001501475">
    <property type="component" value="Unassembled WGS sequence"/>
</dbReference>
<evidence type="ECO:0000313" key="2">
    <source>
        <dbReference type="EMBL" id="GAA1769265.1"/>
    </source>
</evidence>
<feature type="region of interest" description="Disordered" evidence="1">
    <location>
        <begin position="1"/>
        <end position="29"/>
    </location>
</feature>
<name>A0ABN2KZV4_9MICO</name>
<dbReference type="Pfam" id="PF12787">
    <property type="entry name" value="EcsC"/>
    <property type="match status" value="1"/>
</dbReference>
<evidence type="ECO:0008006" key="4">
    <source>
        <dbReference type="Google" id="ProtNLM"/>
    </source>
</evidence>
<sequence length="358" mass="39100">MTYGPSRDLRFHRMTNQHSTASSSPAMSTYERQRWDELQAIWAKKAERRKVLPAPAKKALSSATDRTKRAAVRTGQAVANATPTMVKDFAGVTLDTALVPTAEGLVRVLELANEWVVELSDPERVLKHHRKAGRPVASIEDLRSLDLEVLDEVTRRMALRWRTVGAGEGAALGALAMIPVPVVASAGAITADLLVMQALTGAVAARACYAYGFDARDPDMKHMIDKMVTRSYRNQAAKARTTRSAGAAFRASKDRLNWSKKLREDHRLMAAMEKLLKQVGDGSRVPVKNARMGMPLVSIFVGMGTNSYVLGDTAKHAQNYAATMLLARKHDLPLPANLVHDADLDDTQGAGDDSEFTV</sequence>
<dbReference type="InterPro" id="IPR024787">
    <property type="entry name" value="EcsC"/>
</dbReference>
<proteinExistence type="predicted"/>
<dbReference type="EMBL" id="BAAAPN010000059">
    <property type="protein sequence ID" value="GAA1769265.1"/>
    <property type="molecule type" value="Genomic_DNA"/>
</dbReference>
<reference evidence="2 3" key="1">
    <citation type="journal article" date="2019" name="Int. J. Syst. Evol. Microbiol.">
        <title>The Global Catalogue of Microorganisms (GCM) 10K type strain sequencing project: providing services to taxonomists for standard genome sequencing and annotation.</title>
        <authorList>
            <consortium name="The Broad Institute Genomics Platform"/>
            <consortium name="The Broad Institute Genome Sequencing Center for Infectious Disease"/>
            <person name="Wu L."/>
            <person name="Ma J."/>
        </authorList>
    </citation>
    <scope>NUCLEOTIDE SEQUENCE [LARGE SCALE GENOMIC DNA]</scope>
    <source>
        <strain evidence="2 3">JCM 15591</strain>
    </source>
</reference>
<evidence type="ECO:0000256" key="1">
    <source>
        <dbReference type="SAM" id="MobiDB-lite"/>
    </source>
</evidence>
<comment type="caution">
    <text evidence="2">The sequence shown here is derived from an EMBL/GenBank/DDBJ whole genome shotgun (WGS) entry which is preliminary data.</text>
</comment>
<accession>A0ABN2KZV4</accession>
<protein>
    <recommendedName>
        <fullName evidence="4">EcsC family protein</fullName>
    </recommendedName>
</protein>
<gene>
    <name evidence="2" type="ORF">GCM10009810_29670</name>
</gene>